<evidence type="ECO:0000313" key="6">
    <source>
        <dbReference type="EMBL" id="ODM07301.1"/>
    </source>
</evidence>
<keyword evidence="1" id="KW-0949">S-adenosyl-L-methionine</keyword>
<dbReference type="Proteomes" id="UP000094869">
    <property type="component" value="Unassembled WGS sequence"/>
</dbReference>
<dbReference type="GO" id="GO:0004076">
    <property type="term" value="F:biotin synthase activity"/>
    <property type="evidence" value="ECO:0007669"/>
    <property type="project" value="UniProtKB-EC"/>
</dbReference>
<comment type="caution">
    <text evidence="7">The sequence shown here is derived from an EMBL/GenBank/DDBJ whole genome shotgun (WGS) entry which is preliminary data.</text>
</comment>
<dbReference type="EMBL" id="MCGI01000002">
    <property type="protein sequence ID" value="ODM11929.1"/>
    <property type="molecule type" value="Genomic_DNA"/>
</dbReference>
<dbReference type="InterPro" id="IPR034422">
    <property type="entry name" value="HydE/PylB-like"/>
</dbReference>
<dbReference type="PROSITE" id="PS51918">
    <property type="entry name" value="RADICAL_SAM"/>
    <property type="match status" value="1"/>
</dbReference>
<evidence type="ECO:0000313" key="13">
    <source>
        <dbReference type="Proteomes" id="UP000095003"/>
    </source>
</evidence>
<keyword evidence="2" id="KW-0479">Metal-binding</keyword>
<dbReference type="InterPro" id="IPR013785">
    <property type="entry name" value="Aldolase_TIM"/>
</dbReference>
<reference evidence="8 12" key="2">
    <citation type="submission" date="2016-08" db="EMBL/GenBank/DDBJ databases">
        <title>Characterization of Isolates of Eisenbergiella tayi Derived from Blood Cultures, Using Whole Genome Sequencing.</title>
        <authorList>
            <person name="Bernier A.-M."/>
            <person name="Burdz T."/>
            <person name="Wiebe D."/>
            <person name="Bernard K."/>
        </authorList>
    </citation>
    <scope>NUCLEOTIDE SEQUENCE [LARGE SCALE GENOMIC DNA]</scope>
    <source>
        <strain evidence="8 12">NML120146</strain>
    </source>
</reference>
<dbReference type="EMBL" id="MEHD01000051">
    <property type="protein sequence ID" value="ODR45742.1"/>
    <property type="molecule type" value="Genomic_DNA"/>
</dbReference>
<name>A0A1E3ATA6_9FIRM</name>
<evidence type="ECO:0000313" key="8">
    <source>
        <dbReference type="EMBL" id="ODR45742.1"/>
    </source>
</evidence>
<keyword evidence="7" id="KW-0808">Transferase</keyword>
<evidence type="ECO:0000256" key="1">
    <source>
        <dbReference type="ARBA" id="ARBA00022691"/>
    </source>
</evidence>
<dbReference type="PANTHER" id="PTHR43726">
    <property type="entry name" value="3-METHYLORNITHINE SYNTHASE"/>
    <property type="match status" value="1"/>
</dbReference>
<evidence type="ECO:0000256" key="3">
    <source>
        <dbReference type="ARBA" id="ARBA00023004"/>
    </source>
</evidence>
<dbReference type="GO" id="GO:0046872">
    <property type="term" value="F:metal ion binding"/>
    <property type="evidence" value="ECO:0007669"/>
    <property type="project" value="UniProtKB-KW"/>
</dbReference>
<dbReference type="InterPro" id="IPR058240">
    <property type="entry name" value="rSAM_sf"/>
</dbReference>
<dbReference type="EC" id="2.8.1.6" evidence="7"/>
<dbReference type="EMBL" id="MCGH01000002">
    <property type="protein sequence ID" value="ODM07301.1"/>
    <property type="molecule type" value="Genomic_DNA"/>
</dbReference>
<dbReference type="SUPFAM" id="SSF102114">
    <property type="entry name" value="Radical SAM enzymes"/>
    <property type="match status" value="1"/>
</dbReference>
<dbReference type="Proteomes" id="UP000094271">
    <property type="component" value="Unassembled WGS sequence"/>
</dbReference>
<dbReference type="InterPro" id="IPR006638">
    <property type="entry name" value="Elp3/MiaA/NifB-like_rSAM"/>
</dbReference>
<evidence type="ECO:0000313" key="7">
    <source>
        <dbReference type="EMBL" id="ODM11929.1"/>
    </source>
</evidence>
<keyword evidence="3" id="KW-0408">Iron</keyword>
<evidence type="ECO:0000313" key="10">
    <source>
        <dbReference type="Proteomes" id="UP000094067"/>
    </source>
</evidence>
<dbReference type="GO" id="GO:0051536">
    <property type="term" value="F:iron-sulfur cluster binding"/>
    <property type="evidence" value="ECO:0007669"/>
    <property type="project" value="UniProtKB-KW"/>
</dbReference>
<dbReference type="EMBL" id="MEHA01000002">
    <property type="protein sequence ID" value="ODR55037.1"/>
    <property type="molecule type" value="Genomic_DNA"/>
</dbReference>
<dbReference type="Proteomes" id="UP000094067">
    <property type="component" value="Unassembled WGS sequence"/>
</dbReference>
<keyword evidence="12" id="KW-1185">Reference proteome</keyword>
<sequence length="324" mass="36130">MELTSILAKAEKGEQLSREDAVALLHTDNTSSSFYQLIAAANERSRRVFGNKGYIFAQIGLNAYPCSGNCSFCSLAEKHFVVGEHYEKSCEEVVAQVREMETDRIEALFLMTTADFSQQKFLEIGRAVRGVLDKKVHLVANIGDFDEKMAVQLKEAGFDGAYHIVRLREGTDTQIPREKRIATLDAITKAGLDLYYCVEPIGPEHTYEELADEMLRAREYKVNMMAVMGRVGVPGTRFADSGEITELELTKIAAVAGLVTAPGKSMNVHEPKKMPLLAGVNQLYAEIGINPRDTSEKTEDNRGKGIRETVKLLEEAEYRVEKRK</sequence>
<evidence type="ECO:0000256" key="4">
    <source>
        <dbReference type="ARBA" id="ARBA00023014"/>
    </source>
</evidence>
<dbReference type="PATRIC" id="fig|1432052.3.peg.2808"/>
<evidence type="ECO:0000313" key="12">
    <source>
        <dbReference type="Proteomes" id="UP000094869"/>
    </source>
</evidence>
<dbReference type="Gene3D" id="3.20.20.70">
    <property type="entry name" value="Aldolase class I"/>
    <property type="match status" value="1"/>
</dbReference>
<dbReference type="SMART" id="SM00729">
    <property type="entry name" value="Elp3"/>
    <property type="match status" value="1"/>
</dbReference>
<protein>
    <submittedName>
        <fullName evidence="7">Biotin synthase</fullName>
        <ecNumber evidence="7">2.8.1.6</ecNumber>
    </submittedName>
</protein>
<dbReference type="SFLD" id="SFLDS00029">
    <property type="entry name" value="Radical_SAM"/>
    <property type="match status" value="1"/>
</dbReference>
<proteinExistence type="predicted"/>
<keyword evidence="4" id="KW-0411">Iron-sulfur</keyword>
<dbReference type="AlphaFoldDB" id="A0A1E3ATA6"/>
<dbReference type="CDD" id="cd01335">
    <property type="entry name" value="Radical_SAM"/>
    <property type="match status" value="1"/>
</dbReference>
<feature type="domain" description="Radical SAM core" evidence="5">
    <location>
        <begin position="49"/>
        <end position="270"/>
    </location>
</feature>
<dbReference type="GeneID" id="93304119"/>
<reference evidence="9 11" key="3">
    <citation type="submission" date="2016-08" db="EMBL/GenBank/DDBJ databases">
        <authorList>
            <person name="Seilhamer J.J."/>
        </authorList>
    </citation>
    <scope>NUCLEOTIDE SEQUENCE [LARGE SCALE GENOMIC DNA]</scope>
    <source>
        <strain evidence="9 11">NML150140-1</strain>
    </source>
</reference>
<dbReference type="Pfam" id="PF04055">
    <property type="entry name" value="Radical_SAM"/>
    <property type="match status" value="1"/>
</dbReference>
<reference evidence="10 13" key="1">
    <citation type="submission" date="2016-07" db="EMBL/GenBank/DDBJ databases">
        <title>Characterization of isolates of Eisenbergiella tayi derived from blood cultures, using whole genome sequencing.</title>
        <authorList>
            <person name="Burdz T."/>
            <person name="Wiebe D."/>
            <person name="Huynh C."/>
            <person name="Bernard K."/>
        </authorList>
    </citation>
    <scope>NUCLEOTIDE SEQUENCE [LARGE SCALE GENOMIC DNA]</scope>
    <source>
        <strain evidence="6 10">NML 110608</strain>
        <strain evidence="7 13">NML 120489</strain>
    </source>
</reference>
<evidence type="ECO:0000259" key="5">
    <source>
        <dbReference type="PROSITE" id="PS51918"/>
    </source>
</evidence>
<dbReference type="OrthoDB" id="5405220at2"/>
<evidence type="ECO:0000313" key="9">
    <source>
        <dbReference type="EMBL" id="ODR55037.1"/>
    </source>
</evidence>
<gene>
    <name evidence="7" type="primary">bioB</name>
    <name evidence="7" type="ORF">BEH84_02544</name>
    <name evidence="9" type="ORF">BEI59_03695</name>
    <name evidence="6" type="ORF">BEI61_03191</name>
    <name evidence="8" type="ORF">BEI63_28590</name>
</gene>
<evidence type="ECO:0000256" key="2">
    <source>
        <dbReference type="ARBA" id="ARBA00022723"/>
    </source>
</evidence>
<dbReference type="InterPro" id="IPR007197">
    <property type="entry name" value="rSAM"/>
</dbReference>
<organism evidence="7 13">
    <name type="scientific">Eisenbergiella tayi</name>
    <dbReference type="NCBI Taxonomy" id="1432052"/>
    <lineage>
        <taxon>Bacteria</taxon>
        <taxon>Bacillati</taxon>
        <taxon>Bacillota</taxon>
        <taxon>Clostridia</taxon>
        <taxon>Lachnospirales</taxon>
        <taxon>Lachnospiraceae</taxon>
        <taxon>Eisenbergiella</taxon>
    </lineage>
</organism>
<dbReference type="RefSeq" id="WP_044966635.1">
    <property type="nucleotide sequence ID" value="NZ_BAABXS010000001.1"/>
</dbReference>
<dbReference type="PANTHER" id="PTHR43726:SF1">
    <property type="entry name" value="BIOTIN SYNTHASE"/>
    <property type="match status" value="1"/>
</dbReference>
<accession>A0A1E3ATA6</accession>
<evidence type="ECO:0000313" key="11">
    <source>
        <dbReference type="Proteomes" id="UP000094271"/>
    </source>
</evidence>
<dbReference type="Proteomes" id="UP000095003">
    <property type="component" value="Unassembled WGS sequence"/>
</dbReference>